<dbReference type="InterPro" id="IPR013783">
    <property type="entry name" value="Ig-like_fold"/>
</dbReference>
<dbReference type="InterPro" id="IPR000601">
    <property type="entry name" value="PKD_dom"/>
</dbReference>
<accession>A0ABU5H0H1</accession>
<dbReference type="Pfam" id="PF13229">
    <property type="entry name" value="Beta_helix"/>
    <property type="match status" value="1"/>
</dbReference>
<dbReference type="InterPro" id="IPR039448">
    <property type="entry name" value="Beta_helix"/>
</dbReference>
<dbReference type="EMBL" id="JAXIVS010000002">
    <property type="protein sequence ID" value="MDY7226424.1"/>
    <property type="molecule type" value="Genomic_DNA"/>
</dbReference>
<gene>
    <name evidence="3" type="ORF">SYV04_08510</name>
</gene>
<dbReference type="RefSeq" id="WP_321545143.1">
    <property type="nucleotide sequence ID" value="NZ_JAXIVS010000002.1"/>
</dbReference>
<sequence length="869" mass="89495">MSRASASRLAWLAGLWAVAWVGCTTEGPPVRPAPVGSARVVYVLPRNLPADTLVRVSSTATSAGVSYRTELQGSGPVRQGWLRELPVGRYDIRAGAFDALGTSRFETQEVSVELAPQGTALIVLGVKDTSAQAEEESAWLQAVIASAGAVLPGDTVSLRAVASDPTSQDALSYEWQAQAGTFDDASAEAPVWKAPTEEGSWTVSLVVRDSRGTATSLSFPVEVSGVRALSGNGSVMLNRWPQLGELSAQPQDEVVVGAPVTVAASGKDADGDALTYQWTAECEGSLVDGSSATALFTPSAVPSEATCNNCQLRVRIQDQHGGSTSYGLGLCVRERRPPTVLATSATEVNAIPGEVLRFSVSAVDPAGGPLTFTWSASTGLVDAPVLAGGTSEVAWTSLSCIPAGGMPTLRATVTNLAGLSVDVPFTVNWNGPTCGHAPCVAELARDLVTFRDNCTTDTPVFIPDGFTLQGEGHTLSAVDPAGGSFVGAILRNRGTTAHVRGLKLEARGLVKSGACDVGEDRLRGILLLGASGSVVDSEVSGIHRNQAVDGNPEGTPRGCQEGHAIEVRNPAAAERRAVEVLRNRVSGHQKVGIVIIGDVDATVVDNEVRGEGPVSHIARNGVQLSNGATGRVAGNDISGHSYTGNDLGTGILVAGGAYYGLELCRDITIEGNTLTDNDIGIYLSQAEADGSGPATSTRLRVVDNVLSKGTVTNGFPFQAAISDLGGGNLISSNVITGTGYDPETQPGATFDVDVVAGDAAQVMFLTPTRTVAAGACSGRVLVQSQDVKGNLVKPTLATFTLTASGEAAAGLDFYATPDCSGPVLSTVELSTPQAETAFYFKAPSQPGAVTLTVSNGSLTSSQEQTVRAP</sequence>
<dbReference type="Gene3D" id="2.160.20.10">
    <property type="entry name" value="Single-stranded right-handed beta-helix, Pectin lyase-like"/>
    <property type="match status" value="1"/>
</dbReference>
<evidence type="ECO:0000313" key="3">
    <source>
        <dbReference type="EMBL" id="MDY7226424.1"/>
    </source>
</evidence>
<dbReference type="PROSITE" id="PS51257">
    <property type="entry name" value="PROKAR_LIPOPROTEIN"/>
    <property type="match status" value="1"/>
</dbReference>
<organism evidence="3 4">
    <name type="scientific">Hyalangium rubrum</name>
    <dbReference type="NCBI Taxonomy" id="3103134"/>
    <lineage>
        <taxon>Bacteria</taxon>
        <taxon>Pseudomonadati</taxon>
        <taxon>Myxococcota</taxon>
        <taxon>Myxococcia</taxon>
        <taxon>Myxococcales</taxon>
        <taxon>Cystobacterineae</taxon>
        <taxon>Archangiaceae</taxon>
        <taxon>Hyalangium</taxon>
    </lineage>
</organism>
<keyword evidence="4" id="KW-1185">Reference proteome</keyword>
<reference evidence="3 4" key="1">
    <citation type="submission" date="2023-12" db="EMBL/GenBank/DDBJ databases">
        <title>the genome sequence of Hyalangium sp. s54d21.</title>
        <authorList>
            <person name="Zhang X."/>
        </authorList>
    </citation>
    <scope>NUCLEOTIDE SEQUENCE [LARGE SCALE GENOMIC DNA]</scope>
    <source>
        <strain evidence="4">s54d21</strain>
    </source>
</reference>
<dbReference type="SUPFAM" id="SSF49299">
    <property type="entry name" value="PKD domain"/>
    <property type="match status" value="1"/>
</dbReference>
<name>A0ABU5H0H1_9BACT</name>
<evidence type="ECO:0000259" key="2">
    <source>
        <dbReference type="Pfam" id="PF18911"/>
    </source>
</evidence>
<evidence type="ECO:0000259" key="1">
    <source>
        <dbReference type="Pfam" id="PF13229"/>
    </source>
</evidence>
<dbReference type="SMART" id="SM00710">
    <property type="entry name" value="PbH1"/>
    <property type="match status" value="5"/>
</dbReference>
<dbReference type="Gene3D" id="2.60.40.10">
    <property type="entry name" value="Immunoglobulins"/>
    <property type="match status" value="2"/>
</dbReference>
<comment type="caution">
    <text evidence="3">The sequence shown here is derived from an EMBL/GenBank/DDBJ whole genome shotgun (WGS) entry which is preliminary data.</text>
</comment>
<dbReference type="CDD" id="cd00146">
    <property type="entry name" value="PKD"/>
    <property type="match status" value="1"/>
</dbReference>
<evidence type="ECO:0000313" key="4">
    <source>
        <dbReference type="Proteomes" id="UP001291309"/>
    </source>
</evidence>
<dbReference type="InterPro" id="IPR012334">
    <property type="entry name" value="Pectin_lyas_fold"/>
</dbReference>
<dbReference type="SUPFAM" id="SSF51126">
    <property type="entry name" value="Pectin lyase-like"/>
    <property type="match status" value="1"/>
</dbReference>
<proteinExistence type="predicted"/>
<dbReference type="Pfam" id="PF18911">
    <property type="entry name" value="PKD_4"/>
    <property type="match status" value="1"/>
</dbReference>
<dbReference type="Proteomes" id="UP001291309">
    <property type="component" value="Unassembled WGS sequence"/>
</dbReference>
<dbReference type="InterPro" id="IPR011050">
    <property type="entry name" value="Pectin_lyase_fold/virulence"/>
</dbReference>
<dbReference type="InterPro" id="IPR035986">
    <property type="entry name" value="PKD_dom_sf"/>
</dbReference>
<dbReference type="InterPro" id="IPR006626">
    <property type="entry name" value="PbH1"/>
</dbReference>
<feature type="domain" description="Right handed beta helix" evidence="1">
    <location>
        <begin position="572"/>
        <end position="692"/>
    </location>
</feature>
<feature type="domain" description="PKD" evidence="2">
    <location>
        <begin position="148"/>
        <end position="216"/>
    </location>
</feature>
<protein>
    <submittedName>
        <fullName evidence="3">PKD domain-containing protein</fullName>
    </submittedName>
</protein>